<dbReference type="GO" id="GO:0032993">
    <property type="term" value="C:protein-DNA complex"/>
    <property type="evidence" value="ECO:0007669"/>
    <property type="project" value="TreeGrafter"/>
</dbReference>
<dbReference type="STRING" id="307121.GA0070620_0054"/>
<evidence type="ECO:0000256" key="3">
    <source>
        <dbReference type="ARBA" id="ARBA00023125"/>
    </source>
</evidence>
<dbReference type="InterPro" id="IPR036390">
    <property type="entry name" value="WH_DNA-bd_sf"/>
</dbReference>
<dbReference type="Gene3D" id="1.10.10.10">
    <property type="entry name" value="Winged helix-like DNA-binding domain superfamily/Winged helix DNA-binding domain"/>
    <property type="match status" value="1"/>
</dbReference>
<dbReference type="GO" id="GO:0003677">
    <property type="term" value="F:DNA binding"/>
    <property type="evidence" value="ECO:0007669"/>
    <property type="project" value="UniProtKB-KW"/>
</dbReference>
<dbReference type="InterPro" id="IPR000847">
    <property type="entry name" value="LysR_HTH_N"/>
</dbReference>
<keyword evidence="4" id="KW-0804">Transcription</keyword>
<dbReference type="CDD" id="cd08414">
    <property type="entry name" value="PBP2_LTTR_aromatics_like"/>
    <property type="match status" value="1"/>
</dbReference>
<protein>
    <submittedName>
        <fullName evidence="6">DNA-binding transcriptional regulator, LysR family</fullName>
    </submittedName>
</protein>
<keyword evidence="7" id="KW-1185">Reference proteome</keyword>
<evidence type="ECO:0000256" key="1">
    <source>
        <dbReference type="ARBA" id="ARBA00009437"/>
    </source>
</evidence>
<comment type="similarity">
    <text evidence="1">Belongs to the LysR transcriptional regulatory family.</text>
</comment>
<dbReference type="OrthoDB" id="79118at2"/>
<keyword evidence="3 6" id="KW-0238">DNA-binding</keyword>
<dbReference type="EMBL" id="LT598496">
    <property type="protein sequence ID" value="SBV24630.1"/>
    <property type="molecule type" value="Genomic_DNA"/>
</dbReference>
<evidence type="ECO:0000313" key="6">
    <source>
        <dbReference type="EMBL" id="SBV24630.1"/>
    </source>
</evidence>
<proteinExistence type="inferred from homology"/>
<organism evidence="6 7">
    <name type="scientific">Micromonospora krabiensis</name>
    <dbReference type="NCBI Taxonomy" id="307121"/>
    <lineage>
        <taxon>Bacteria</taxon>
        <taxon>Bacillati</taxon>
        <taxon>Actinomycetota</taxon>
        <taxon>Actinomycetes</taxon>
        <taxon>Micromonosporales</taxon>
        <taxon>Micromonosporaceae</taxon>
        <taxon>Micromonospora</taxon>
    </lineage>
</organism>
<accession>A0A1C3MWC8</accession>
<sequence>MELRDIEIFLTLAEELHFGRTAERLRVSQARVSQSIKQQERRIGGALFERTSRSVRLTPLGERLRDRLRTGYGEIMSGIDEAAAAARGQAGTLTVGTMATQYQAIAAVLDLFRQRHPQCELRLREILPTDPLGALRAGRVDIGLLWLPIREPDLVVGPVLHTEKLVLAVACDHRLAGRDSVEMEDLGDYPVAFPDGPIPDYVWEAHTPAVTPAGRPIRRGLGVATLEEAFRATASGSVISPIGSDAAATRRRGDITFLPITDGPTLRYAPVWRSDAETPLVRAFVQAAADAQKTT</sequence>
<dbReference type="PATRIC" id="fig|307121.4.peg.55"/>
<dbReference type="SUPFAM" id="SSF46785">
    <property type="entry name" value="Winged helix' DNA-binding domain"/>
    <property type="match status" value="1"/>
</dbReference>
<dbReference type="Proteomes" id="UP000199393">
    <property type="component" value="Chromosome I"/>
</dbReference>
<evidence type="ECO:0000256" key="4">
    <source>
        <dbReference type="ARBA" id="ARBA00023163"/>
    </source>
</evidence>
<dbReference type="Pfam" id="PF00126">
    <property type="entry name" value="HTH_1"/>
    <property type="match status" value="1"/>
</dbReference>
<evidence type="ECO:0000259" key="5">
    <source>
        <dbReference type="PROSITE" id="PS50931"/>
    </source>
</evidence>
<dbReference type="FunFam" id="1.10.10.10:FF:000001">
    <property type="entry name" value="LysR family transcriptional regulator"/>
    <property type="match status" value="1"/>
</dbReference>
<dbReference type="PROSITE" id="PS50931">
    <property type="entry name" value="HTH_LYSR"/>
    <property type="match status" value="1"/>
</dbReference>
<reference evidence="7" key="1">
    <citation type="submission" date="2016-06" db="EMBL/GenBank/DDBJ databases">
        <authorList>
            <person name="Varghese N."/>
        </authorList>
    </citation>
    <scope>NUCLEOTIDE SEQUENCE [LARGE SCALE GENOMIC DNA]</scope>
    <source>
        <strain evidence="7">DSM 45344</strain>
    </source>
</reference>
<dbReference type="Pfam" id="PF03466">
    <property type="entry name" value="LysR_substrate"/>
    <property type="match status" value="1"/>
</dbReference>
<dbReference type="GO" id="GO:0003700">
    <property type="term" value="F:DNA-binding transcription factor activity"/>
    <property type="evidence" value="ECO:0007669"/>
    <property type="project" value="InterPro"/>
</dbReference>
<keyword evidence="2" id="KW-0805">Transcription regulation</keyword>
<dbReference type="InterPro" id="IPR036388">
    <property type="entry name" value="WH-like_DNA-bd_sf"/>
</dbReference>
<dbReference type="AlphaFoldDB" id="A0A1C3MWC8"/>
<evidence type="ECO:0000313" key="7">
    <source>
        <dbReference type="Proteomes" id="UP000199393"/>
    </source>
</evidence>
<dbReference type="InterPro" id="IPR005119">
    <property type="entry name" value="LysR_subst-bd"/>
</dbReference>
<evidence type="ECO:0000256" key="2">
    <source>
        <dbReference type="ARBA" id="ARBA00023015"/>
    </source>
</evidence>
<dbReference type="SUPFAM" id="SSF53850">
    <property type="entry name" value="Periplasmic binding protein-like II"/>
    <property type="match status" value="1"/>
</dbReference>
<dbReference type="PANTHER" id="PTHR30346">
    <property type="entry name" value="TRANSCRIPTIONAL DUAL REGULATOR HCAR-RELATED"/>
    <property type="match status" value="1"/>
</dbReference>
<feature type="domain" description="HTH lysR-type" evidence="5">
    <location>
        <begin position="1"/>
        <end position="58"/>
    </location>
</feature>
<name>A0A1C3MWC8_9ACTN</name>
<dbReference type="PANTHER" id="PTHR30346:SF0">
    <property type="entry name" value="HCA OPERON TRANSCRIPTIONAL ACTIVATOR HCAR"/>
    <property type="match status" value="1"/>
</dbReference>
<dbReference type="Gene3D" id="3.40.190.10">
    <property type="entry name" value="Periplasmic binding protein-like II"/>
    <property type="match status" value="2"/>
</dbReference>
<gene>
    <name evidence="6" type="ORF">GA0070620_0054</name>
</gene>